<evidence type="ECO:0000313" key="2">
    <source>
        <dbReference type="EMBL" id="OPZ93862.1"/>
    </source>
</evidence>
<accession>A0A1V5MLB2</accession>
<dbReference type="Pfam" id="PF07963">
    <property type="entry name" value="N_methyl"/>
    <property type="match status" value="1"/>
</dbReference>
<keyword evidence="1" id="KW-0812">Transmembrane</keyword>
<comment type="caution">
    <text evidence="2">The sequence shown here is derived from an EMBL/GenBank/DDBJ whole genome shotgun (WGS) entry which is preliminary data.</text>
</comment>
<name>A0A1V5MLB2_UNCT6</name>
<keyword evidence="1" id="KW-1133">Transmembrane helix</keyword>
<feature type="transmembrane region" description="Helical" evidence="1">
    <location>
        <begin position="12"/>
        <end position="34"/>
    </location>
</feature>
<evidence type="ECO:0008006" key="3">
    <source>
        <dbReference type="Google" id="ProtNLM"/>
    </source>
</evidence>
<dbReference type="SUPFAM" id="SSF54523">
    <property type="entry name" value="Pili subunits"/>
    <property type="match status" value="1"/>
</dbReference>
<dbReference type="InterPro" id="IPR045584">
    <property type="entry name" value="Pilin-like"/>
</dbReference>
<organism evidence="2">
    <name type="scientific">candidate division TA06 bacterium ADurb.Bin417</name>
    <dbReference type="NCBI Taxonomy" id="1852828"/>
    <lineage>
        <taxon>Bacteria</taxon>
        <taxon>Bacteria division TA06</taxon>
    </lineage>
</organism>
<dbReference type="Proteomes" id="UP000485484">
    <property type="component" value="Unassembled WGS sequence"/>
</dbReference>
<protein>
    <recommendedName>
        <fullName evidence="3">Type II secretion system protein J</fullName>
    </recommendedName>
</protein>
<dbReference type="InterPro" id="IPR012902">
    <property type="entry name" value="N_methyl_site"/>
</dbReference>
<reference evidence="2" key="1">
    <citation type="submission" date="2017-02" db="EMBL/GenBank/DDBJ databases">
        <title>Delving into the versatile metabolic prowess of the omnipresent phylum Bacteroidetes.</title>
        <authorList>
            <person name="Nobu M.K."/>
            <person name="Mei R."/>
            <person name="Narihiro T."/>
            <person name="Kuroda K."/>
            <person name="Liu W.-T."/>
        </authorList>
    </citation>
    <scope>NUCLEOTIDE SEQUENCE</scope>
    <source>
        <strain evidence="2">ADurb.Bin417</strain>
    </source>
</reference>
<dbReference type="EMBL" id="MWAK01000004">
    <property type="protein sequence ID" value="OPZ93862.1"/>
    <property type="molecule type" value="Genomic_DNA"/>
</dbReference>
<evidence type="ECO:0000256" key="1">
    <source>
        <dbReference type="SAM" id="Phobius"/>
    </source>
</evidence>
<keyword evidence="1" id="KW-0472">Membrane</keyword>
<dbReference type="PROSITE" id="PS00409">
    <property type="entry name" value="PROKAR_NTER_METHYL"/>
    <property type="match status" value="1"/>
</dbReference>
<sequence>MRKRDRAGFTLIEILITLSLVVIIIGVLFASYFMPLRAIQQLRLRLGREEAVAVFLNRLNGELESVFPREESFRGDETALSFLTAASGDLALERISYQQVESGEKSVLVYRKADPSFRLETGADTGVWPPPVEGEPVFQAERIRFSYYDGEEWQESWEKKRPPRLVRVELERRGKEYRLLAPLRASLDSDTDLDSDTGLGGG</sequence>
<gene>
    <name evidence="2" type="ORF">BWY73_00060</name>
</gene>
<dbReference type="NCBIfam" id="TIGR02532">
    <property type="entry name" value="IV_pilin_GFxxxE"/>
    <property type="match status" value="1"/>
</dbReference>
<proteinExistence type="predicted"/>
<dbReference type="AlphaFoldDB" id="A0A1V5MLB2"/>